<accession>A0A1H8LUV9</accession>
<protein>
    <submittedName>
        <fullName evidence="1">Uncharacterized protein</fullName>
    </submittedName>
</protein>
<gene>
    <name evidence="1" type="ORF">SAMN04487942_1690</name>
</gene>
<name>A0A1H8LUV9_9FLAO</name>
<dbReference type="OrthoDB" id="711499at2"/>
<keyword evidence="2" id="KW-1185">Reference proteome</keyword>
<dbReference type="EMBL" id="FODN01000003">
    <property type="protein sequence ID" value="SEO08924.1"/>
    <property type="molecule type" value="Genomic_DNA"/>
</dbReference>
<proteinExistence type="predicted"/>
<dbReference type="AlphaFoldDB" id="A0A1H8LUV9"/>
<dbReference type="Proteomes" id="UP000198657">
    <property type="component" value="Unassembled WGS sequence"/>
</dbReference>
<organism evidence="1 2">
    <name type="scientific">Flavobacterium sinopsychrotolerans</name>
    <dbReference type="NCBI Taxonomy" id="604089"/>
    <lineage>
        <taxon>Bacteria</taxon>
        <taxon>Pseudomonadati</taxon>
        <taxon>Bacteroidota</taxon>
        <taxon>Flavobacteriia</taxon>
        <taxon>Flavobacteriales</taxon>
        <taxon>Flavobacteriaceae</taxon>
        <taxon>Flavobacterium</taxon>
    </lineage>
</organism>
<sequence>MIPSNTRVCIYPKDVQRIMGKEYAQARLYLLKIKKHLNKEPYQLIAIEEFCEYTGLKIEHVVRCIVG</sequence>
<dbReference type="STRING" id="604089.SAMN04487942_1690"/>
<evidence type="ECO:0000313" key="2">
    <source>
        <dbReference type="Proteomes" id="UP000198657"/>
    </source>
</evidence>
<reference evidence="2" key="1">
    <citation type="submission" date="2016-10" db="EMBL/GenBank/DDBJ databases">
        <authorList>
            <person name="Varghese N."/>
            <person name="Submissions S."/>
        </authorList>
    </citation>
    <scope>NUCLEOTIDE SEQUENCE [LARGE SCALE GENOMIC DNA]</scope>
    <source>
        <strain evidence="2">CGMCC 1.8704</strain>
    </source>
</reference>
<evidence type="ECO:0000313" key="1">
    <source>
        <dbReference type="EMBL" id="SEO08924.1"/>
    </source>
</evidence>